<comment type="caution">
    <text evidence="1">The sequence shown here is derived from an EMBL/GenBank/DDBJ whole genome shotgun (WGS) entry which is preliminary data.</text>
</comment>
<organism evidence="1 2">
    <name type="scientific">Petralouisia muris</name>
    <dbReference type="NCBI Taxonomy" id="3032872"/>
    <lineage>
        <taxon>Bacteria</taxon>
        <taxon>Bacillati</taxon>
        <taxon>Bacillota</taxon>
        <taxon>Clostridia</taxon>
        <taxon>Lachnospirales</taxon>
        <taxon>Lachnospiraceae</taxon>
        <taxon>Petralouisia</taxon>
    </lineage>
</organism>
<keyword evidence="2" id="KW-1185">Reference proteome</keyword>
<proteinExistence type="predicted"/>
<dbReference type="Proteomes" id="UP000304953">
    <property type="component" value="Unassembled WGS sequence"/>
</dbReference>
<accession>A0AC61RR18</accession>
<evidence type="ECO:0000313" key="2">
    <source>
        <dbReference type="Proteomes" id="UP000304953"/>
    </source>
</evidence>
<gene>
    <name evidence="1" type="ORF">E5329_21010</name>
</gene>
<protein>
    <submittedName>
        <fullName evidence="1">Uncharacterized protein</fullName>
    </submittedName>
</protein>
<dbReference type="EMBL" id="SRYA01000057">
    <property type="protein sequence ID" value="TGY91453.1"/>
    <property type="molecule type" value="Genomic_DNA"/>
</dbReference>
<sequence>MDKLMKKVKCFLGLAVLAIMCCFSTDVVKAEQNMNGQDLLLKNKEMINEIKELIENIDSRIEVAIIEEIGLIRLTYPSEVDIDGILQNERIAENIEESGILPNIELVMPSLQTIDASAMPEGQLERYNRSRMSNEELFYANAWHVDSITNNGLSLEKASGEGVRIALVDSGIDPNHPILSGKIDLEDAVSFISEDESIVDTNGHGTMVAGIIAQVAPDAKITPYRVISAASGDSAWTIQAIIQAVDDGNDLINMSLGTYKAADIEDELLTIKAFERAIEYAEEKHVLVVASTGNKSLNLDTYYEEEHMKHLPGSLQGVIAVSSNNGDALASYSNFGSNTRFCAPGGDLVYINDMLDLSEWIYCIYPTSMDNGLSVLGVPQGYTFSYGTSLSAPQITAAIADVIDFYELKTDHKDTALQYLEDTCLDLGEIGYDIKFGYGKIDIHQAIMKE</sequence>
<reference evidence="1" key="1">
    <citation type="submission" date="2019-04" db="EMBL/GenBank/DDBJ databases">
        <title>Microbes associate with the intestines of laboratory mice.</title>
        <authorList>
            <person name="Navarre W."/>
            <person name="Wong E."/>
            <person name="Huang K."/>
            <person name="Tropini C."/>
            <person name="Ng K."/>
            <person name="Yu B."/>
        </authorList>
    </citation>
    <scope>NUCLEOTIDE SEQUENCE</scope>
    <source>
        <strain evidence="1">NM01_1-7b</strain>
    </source>
</reference>
<name>A0AC61RR18_9FIRM</name>
<evidence type="ECO:0000313" key="1">
    <source>
        <dbReference type="EMBL" id="TGY91453.1"/>
    </source>
</evidence>